<evidence type="ECO:0000313" key="4">
    <source>
        <dbReference type="Proteomes" id="UP000014480"/>
    </source>
</evidence>
<dbReference type="Gene3D" id="1.10.510.10">
    <property type="entry name" value="Transferase(Phosphotransferase) domain 1"/>
    <property type="match status" value="2"/>
</dbReference>
<feature type="domain" description="Protein kinase" evidence="2">
    <location>
        <begin position="401"/>
        <end position="784"/>
    </location>
</feature>
<dbReference type="Pfam" id="PF00069">
    <property type="entry name" value="Pkinase"/>
    <property type="match status" value="1"/>
</dbReference>
<protein>
    <submittedName>
        <fullName evidence="3">Cyclin-dependent serine/threonine-protein kinase</fullName>
    </submittedName>
</protein>
<feature type="compositionally biased region" description="Basic and acidic residues" evidence="1">
    <location>
        <begin position="566"/>
        <end position="599"/>
    </location>
</feature>
<dbReference type="PROSITE" id="PS50011">
    <property type="entry name" value="PROTEIN_KINASE_DOM"/>
    <property type="match status" value="1"/>
</dbReference>
<proteinExistence type="predicted"/>
<dbReference type="AlphaFoldDB" id="A0A484G987"/>
<organism evidence="3 4">
    <name type="scientific">Colletotrichum orbiculare (strain 104-T / ATCC 96160 / CBS 514.97 / LARS 414 / MAFF 240422)</name>
    <name type="common">Cucumber anthracnose fungus</name>
    <name type="synonym">Colletotrichum lagenarium</name>
    <dbReference type="NCBI Taxonomy" id="1213857"/>
    <lineage>
        <taxon>Eukaryota</taxon>
        <taxon>Fungi</taxon>
        <taxon>Dikarya</taxon>
        <taxon>Ascomycota</taxon>
        <taxon>Pezizomycotina</taxon>
        <taxon>Sordariomycetes</taxon>
        <taxon>Hypocreomycetidae</taxon>
        <taxon>Glomerellales</taxon>
        <taxon>Glomerellaceae</taxon>
        <taxon>Colletotrichum</taxon>
        <taxon>Colletotrichum orbiculare species complex</taxon>
    </lineage>
</organism>
<dbReference type="SUPFAM" id="SSF56112">
    <property type="entry name" value="Protein kinase-like (PK-like)"/>
    <property type="match status" value="2"/>
</dbReference>
<sequence length="871" mass="98271">MSPRDDSGNARRVLRQQSSSEIEGPDPSVAGEKDGDDESCKTYATDATTPPRKGSRSASGSKPLPSPQLTGAHLAIRPGEEFTEVIVESDDELIDATKRREHGKPVDLSGAAAIPVVEIIAANDSDPHQPSIVDAAGEPTVTDGGDNIFKEQKAKDNDNSQNTDTEGLSPAFHAETSRPKPDICRRRQREENGDNARYELQKKLQQAWQDVKNPMSTGSGRTFLPKKKLDLLINPKSVVDELAENGQRRKDDPEVQRLATIVCSEEPLGLQGNKKKILSYRQVFAILVLVGRSASIKAFIEEGVSDLDLPLMEVCEGQYNDLYRRHTNGSKVGEYLLCCDSWSPQERKQFCTHQWMMLAPFFSLGAYNHVRHYSLKKDHVLPFIRDGRVPCLDNRFGNDDRDKEVNVMSGGTSDVYMVWIHDEHHDFHTCGLDPKPGFAVKRLFNDPQNDRALEKFKKEVNMLKKFIGDGAHPHVVSILATYEQFGQFHLIFHRADADLFRYWKEVSPSPTMDYETVLWVAKQLFGISDGLLRFHRHRTLVQKVVENIEEQEADTPSIKLNTTPLDGKKQARFEDPLPASRNDKATRANRGSEEENIRFGRHGDLKPENLLWFPDATDVRGILKITDFGQAEIHSEWSKTNYRSNAVDTLTYRPPEGDIQPLVIHQSSDIWSLGCIFLEFVTWMVGGARLVDEFKRRRRSHDPRLHMFSDTFFERLAAGQLSHNGAQLKHAVSQHMDFLTSHPKSSQYVKDVVALIRGMLVIESRNDFPSENRRKTCGEVHSALKKAYERCQDSKAVSSFKARIASSNKVDCDYRLCITRYRGISMFAFKLAQAAGLKVVLSSPSDNKIKKVQDSFPSAPIYGVVYKTYAD</sequence>
<comment type="caution">
    <text evidence="3">The sequence shown here is derived from an EMBL/GenBank/DDBJ whole genome shotgun (WGS) entry which is preliminary data.</text>
</comment>
<dbReference type="PANTHER" id="PTHR24359">
    <property type="entry name" value="SERINE/THREONINE-PROTEIN KINASE SBK1"/>
    <property type="match status" value="1"/>
</dbReference>
<keyword evidence="3" id="KW-0418">Kinase</keyword>
<dbReference type="GO" id="GO:0005524">
    <property type="term" value="F:ATP binding"/>
    <property type="evidence" value="ECO:0007669"/>
    <property type="project" value="InterPro"/>
</dbReference>
<dbReference type="OrthoDB" id="4062651at2759"/>
<feature type="compositionally biased region" description="Basic and acidic residues" evidence="1">
    <location>
        <begin position="175"/>
        <end position="194"/>
    </location>
</feature>
<dbReference type="PANTHER" id="PTHR24359:SF37">
    <property type="entry name" value="PROTEIN KINASE DOMAIN-CONTAINING PROTEIN"/>
    <property type="match status" value="1"/>
</dbReference>
<accession>A0A484G987</accession>
<gene>
    <name evidence="3" type="ORF">Cob_v000472</name>
</gene>
<dbReference type="SMART" id="SM00220">
    <property type="entry name" value="S_TKc"/>
    <property type="match status" value="1"/>
</dbReference>
<reference evidence="4" key="1">
    <citation type="journal article" date="2013" name="New Phytol.">
        <title>Comparative genomic and transcriptomic analyses reveal the hemibiotrophic stage shift of Colletotrichum fungi.</title>
        <authorList>
            <person name="Gan P."/>
            <person name="Ikeda K."/>
            <person name="Irieda H."/>
            <person name="Narusaka M."/>
            <person name="O'Connell R.J."/>
            <person name="Narusaka Y."/>
            <person name="Takano Y."/>
            <person name="Kubo Y."/>
            <person name="Shirasu K."/>
        </authorList>
    </citation>
    <scope>NUCLEOTIDE SEQUENCE [LARGE SCALE GENOMIC DNA]</scope>
    <source>
        <strain evidence="4">104-T / ATCC 96160 / CBS 514.97 / LARS 414 / MAFF 240422</strain>
    </source>
</reference>
<evidence type="ECO:0000313" key="3">
    <source>
        <dbReference type="EMBL" id="TDZ26480.1"/>
    </source>
</evidence>
<reference evidence="4" key="2">
    <citation type="journal article" date="2019" name="Mol. Plant Microbe Interact.">
        <title>Genome sequence resources for four phytopathogenic fungi from the Colletotrichum orbiculare species complex.</title>
        <authorList>
            <person name="Gan P."/>
            <person name="Tsushima A."/>
            <person name="Narusaka M."/>
            <person name="Narusaka Y."/>
            <person name="Takano Y."/>
            <person name="Kubo Y."/>
            <person name="Shirasu K."/>
        </authorList>
    </citation>
    <scope>GENOME REANNOTATION</scope>
    <source>
        <strain evidence="4">104-T / ATCC 96160 / CBS 514.97 / LARS 414 / MAFF 240422</strain>
    </source>
</reference>
<dbReference type="Proteomes" id="UP000014480">
    <property type="component" value="Unassembled WGS sequence"/>
</dbReference>
<keyword evidence="3" id="KW-0808">Transferase</keyword>
<dbReference type="EMBL" id="AMCV02000001">
    <property type="protein sequence ID" value="TDZ26480.1"/>
    <property type="molecule type" value="Genomic_DNA"/>
</dbReference>
<evidence type="ECO:0000256" key="1">
    <source>
        <dbReference type="SAM" id="MobiDB-lite"/>
    </source>
</evidence>
<feature type="compositionally biased region" description="Basic and acidic residues" evidence="1">
    <location>
        <begin position="148"/>
        <end position="158"/>
    </location>
</feature>
<keyword evidence="4" id="KW-1185">Reference proteome</keyword>
<dbReference type="InterPro" id="IPR011009">
    <property type="entry name" value="Kinase-like_dom_sf"/>
</dbReference>
<evidence type="ECO:0000259" key="2">
    <source>
        <dbReference type="PROSITE" id="PS50011"/>
    </source>
</evidence>
<dbReference type="InterPro" id="IPR000719">
    <property type="entry name" value="Prot_kinase_dom"/>
</dbReference>
<name>A0A484G987_COLOR</name>
<feature type="region of interest" description="Disordered" evidence="1">
    <location>
        <begin position="1"/>
        <end position="73"/>
    </location>
</feature>
<feature type="region of interest" description="Disordered" evidence="1">
    <location>
        <begin position="136"/>
        <end position="194"/>
    </location>
</feature>
<dbReference type="GO" id="GO:0004674">
    <property type="term" value="F:protein serine/threonine kinase activity"/>
    <property type="evidence" value="ECO:0007669"/>
    <property type="project" value="TreeGrafter"/>
</dbReference>
<feature type="region of interest" description="Disordered" evidence="1">
    <location>
        <begin position="552"/>
        <end position="599"/>
    </location>
</feature>
<dbReference type="STRING" id="1213857.A0A484G987"/>